<dbReference type="AlphaFoldDB" id="A0A381PZ66"/>
<dbReference type="PANTHER" id="PTHR13501:SF8">
    <property type="entry name" value="LARGE RIBOSOMAL SUBUNIT PROTEIN UL22M"/>
    <property type="match status" value="1"/>
</dbReference>
<dbReference type="InterPro" id="IPR001063">
    <property type="entry name" value="Ribosomal_uL22"/>
</dbReference>
<dbReference type="GO" id="GO:0022625">
    <property type="term" value="C:cytosolic large ribosomal subunit"/>
    <property type="evidence" value="ECO:0007669"/>
    <property type="project" value="TreeGrafter"/>
</dbReference>
<dbReference type="GO" id="GO:0019843">
    <property type="term" value="F:rRNA binding"/>
    <property type="evidence" value="ECO:0007669"/>
    <property type="project" value="UniProtKB-KW"/>
</dbReference>
<dbReference type="GO" id="GO:0003735">
    <property type="term" value="F:structural constituent of ribosome"/>
    <property type="evidence" value="ECO:0007669"/>
    <property type="project" value="InterPro"/>
</dbReference>
<dbReference type="Gene3D" id="3.90.470.10">
    <property type="entry name" value="Ribosomal protein L22/L17"/>
    <property type="match status" value="1"/>
</dbReference>
<gene>
    <name evidence="6" type="ORF">METZ01_LOCUS24802</name>
</gene>
<accession>A0A381PZ66</accession>
<keyword evidence="5" id="KW-0687">Ribonucleoprotein</keyword>
<evidence type="ECO:0000256" key="1">
    <source>
        <dbReference type="ARBA" id="ARBA00009451"/>
    </source>
</evidence>
<dbReference type="InterPro" id="IPR005727">
    <property type="entry name" value="Ribosomal_uL22_bac/chlpt-type"/>
</dbReference>
<dbReference type="SUPFAM" id="SSF54843">
    <property type="entry name" value="Ribosomal protein L22"/>
    <property type="match status" value="1"/>
</dbReference>
<comment type="similarity">
    <text evidence="1">Belongs to the universal ribosomal protein uL22 family.</text>
</comment>
<dbReference type="InterPro" id="IPR018260">
    <property type="entry name" value="Ribosomal_uL22_CS"/>
</dbReference>
<evidence type="ECO:0000256" key="4">
    <source>
        <dbReference type="ARBA" id="ARBA00022980"/>
    </source>
</evidence>
<evidence type="ECO:0000256" key="3">
    <source>
        <dbReference type="ARBA" id="ARBA00022884"/>
    </source>
</evidence>
<dbReference type="InterPro" id="IPR036394">
    <property type="entry name" value="Ribosomal_uL22_sf"/>
</dbReference>
<dbReference type="PANTHER" id="PTHR13501">
    <property type="entry name" value="CHLOROPLAST 50S RIBOSOMAL PROTEIN L22-RELATED"/>
    <property type="match status" value="1"/>
</dbReference>
<proteinExistence type="inferred from homology"/>
<dbReference type="PROSITE" id="PS00464">
    <property type="entry name" value="RIBOSOMAL_L22"/>
    <property type="match status" value="1"/>
</dbReference>
<dbReference type="HAMAP" id="MF_01331_B">
    <property type="entry name" value="Ribosomal_uL22_B"/>
    <property type="match status" value="1"/>
</dbReference>
<dbReference type="CDD" id="cd00336">
    <property type="entry name" value="Ribosomal_L22"/>
    <property type="match status" value="1"/>
</dbReference>
<dbReference type="InterPro" id="IPR047867">
    <property type="entry name" value="Ribosomal_uL22_bac/org-type"/>
</dbReference>
<keyword evidence="4" id="KW-0689">Ribosomal protein</keyword>
<dbReference type="GO" id="GO:0006412">
    <property type="term" value="P:translation"/>
    <property type="evidence" value="ECO:0007669"/>
    <property type="project" value="InterPro"/>
</dbReference>
<dbReference type="Pfam" id="PF00237">
    <property type="entry name" value="Ribosomal_L22"/>
    <property type="match status" value="1"/>
</dbReference>
<dbReference type="EMBL" id="UINC01001138">
    <property type="protein sequence ID" value="SUZ71948.1"/>
    <property type="molecule type" value="Genomic_DNA"/>
</dbReference>
<keyword evidence="2" id="KW-0699">rRNA-binding</keyword>
<evidence type="ECO:0000313" key="6">
    <source>
        <dbReference type="EMBL" id="SUZ71948.1"/>
    </source>
</evidence>
<keyword evidence="3" id="KW-0694">RNA-binding</keyword>
<organism evidence="6">
    <name type="scientific">marine metagenome</name>
    <dbReference type="NCBI Taxonomy" id="408172"/>
    <lineage>
        <taxon>unclassified sequences</taxon>
        <taxon>metagenomes</taxon>
        <taxon>ecological metagenomes</taxon>
    </lineage>
</organism>
<reference evidence="6" key="1">
    <citation type="submission" date="2018-05" db="EMBL/GenBank/DDBJ databases">
        <authorList>
            <person name="Lanie J.A."/>
            <person name="Ng W.-L."/>
            <person name="Kazmierczak K.M."/>
            <person name="Andrzejewski T.M."/>
            <person name="Davidsen T.M."/>
            <person name="Wayne K.J."/>
            <person name="Tettelin H."/>
            <person name="Glass J.I."/>
            <person name="Rusch D."/>
            <person name="Podicherti R."/>
            <person name="Tsui H.-C.T."/>
            <person name="Winkler M.E."/>
        </authorList>
    </citation>
    <scope>NUCLEOTIDE SEQUENCE</scope>
</reference>
<evidence type="ECO:0008006" key="7">
    <source>
        <dbReference type="Google" id="ProtNLM"/>
    </source>
</evidence>
<dbReference type="NCBIfam" id="TIGR01044">
    <property type="entry name" value="rplV_bact"/>
    <property type="match status" value="1"/>
</dbReference>
<protein>
    <recommendedName>
        <fullName evidence="7">50S ribosomal protein L22</fullName>
    </recommendedName>
</protein>
<evidence type="ECO:0000256" key="2">
    <source>
        <dbReference type="ARBA" id="ARBA00022730"/>
    </source>
</evidence>
<sequence>MEIISKSNNIKQSPKKLRKVADCVRGLNVNKALSSLRHMDEKGAEIIGKTLSSAIANAGNNEKFDRDMNSVIIKTITVDEGPPLKRFRARAQGRANKIKKRTSHLKIIIG</sequence>
<name>A0A381PZ66_9ZZZZ</name>
<evidence type="ECO:0000256" key="5">
    <source>
        <dbReference type="ARBA" id="ARBA00023274"/>
    </source>
</evidence>